<gene>
    <name evidence="2" type="ORF">NDU88_005248</name>
</gene>
<reference evidence="2" key="1">
    <citation type="journal article" date="2022" name="bioRxiv">
        <title>Sequencing and chromosome-scale assembly of the giantPleurodeles waltlgenome.</title>
        <authorList>
            <person name="Brown T."/>
            <person name="Elewa A."/>
            <person name="Iarovenko S."/>
            <person name="Subramanian E."/>
            <person name="Araus A.J."/>
            <person name="Petzold A."/>
            <person name="Susuki M."/>
            <person name="Suzuki K.-i.T."/>
            <person name="Hayashi T."/>
            <person name="Toyoda A."/>
            <person name="Oliveira C."/>
            <person name="Osipova E."/>
            <person name="Leigh N.D."/>
            <person name="Simon A."/>
            <person name="Yun M.H."/>
        </authorList>
    </citation>
    <scope>NUCLEOTIDE SEQUENCE</scope>
    <source>
        <strain evidence="2">20211129_DDA</strain>
        <tissue evidence="2">Liver</tissue>
    </source>
</reference>
<evidence type="ECO:0000313" key="2">
    <source>
        <dbReference type="EMBL" id="KAJ1209876.1"/>
    </source>
</evidence>
<sequence length="76" mass="7773">MTTRGEAWCCMSSQGSNKVVKMESPHRAGVNGKALCRERQCIGAAPEVAGVEGEADPGSMEAHVSNNSVAGPAAAE</sequence>
<dbReference type="EMBL" id="JANPWB010000002">
    <property type="protein sequence ID" value="KAJ1209876.1"/>
    <property type="molecule type" value="Genomic_DNA"/>
</dbReference>
<name>A0AAV7WAZ1_PLEWA</name>
<accession>A0AAV7WAZ1</accession>
<dbReference type="AlphaFoldDB" id="A0AAV7WAZ1"/>
<evidence type="ECO:0000256" key="1">
    <source>
        <dbReference type="SAM" id="MobiDB-lite"/>
    </source>
</evidence>
<comment type="caution">
    <text evidence="2">The sequence shown here is derived from an EMBL/GenBank/DDBJ whole genome shotgun (WGS) entry which is preliminary data.</text>
</comment>
<dbReference type="Proteomes" id="UP001066276">
    <property type="component" value="Chromosome 1_2"/>
</dbReference>
<organism evidence="2 3">
    <name type="scientific">Pleurodeles waltl</name>
    <name type="common">Iberian ribbed newt</name>
    <dbReference type="NCBI Taxonomy" id="8319"/>
    <lineage>
        <taxon>Eukaryota</taxon>
        <taxon>Metazoa</taxon>
        <taxon>Chordata</taxon>
        <taxon>Craniata</taxon>
        <taxon>Vertebrata</taxon>
        <taxon>Euteleostomi</taxon>
        <taxon>Amphibia</taxon>
        <taxon>Batrachia</taxon>
        <taxon>Caudata</taxon>
        <taxon>Salamandroidea</taxon>
        <taxon>Salamandridae</taxon>
        <taxon>Pleurodelinae</taxon>
        <taxon>Pleurodeles</taxon>
    </lineage>
</organism>
<keyword evidence="3" id="KW-1185">Reference proteome</keyword>
<protein>
    <submittedName>
        <fullName evidence="2">Uncharacterized protein</fullName>
    </submittedName>
</protein>
<evidence type="ECO:0000313" key="3">
    <source>
        <dbReference type="Proteomes" id="UP001066276"/>
    </source>
</evidence>
<proteinExistence type="predicted"/>
<feature type="region of interest" description="Disordered" evidence="1">
    <location>
        <begin position="53"/>
        <end position="76"/>
    </location>
</feature>